<dbReference type="EMBL" id="RAWE01000020">
    <property type="protein sequence ID" value="RKH05276.1"/>
    <property type="molecule type" value="Genomic_DNA"/>
</dbReference>
<proteinExistence type="predicted"/>
<comment type="caution">
    <text evidence="1">The sequence shown here is derived from an EMBL/GenBank/DDBJ whole genome shotgun (WGS) entry which is preliminary data.</text>
</comment>
<accession>A0A3A8KCL0</accession>
<organism evidence="1 2">
    <name type="scientific">Corallococcus carmarthensis</name>
    <dbReference type="NCBI Taxonomy" id="2316728"/>
    <lineage>
        <taxon>Bacteria</taxon>
        <taxon>Pseudomonadati</taxon>
        <taxon>Myxococcota</taxon>
        <taxon>Myxococcia</taxon>
        <taxon>Myxococcales</taxon>
        <taxon>Cystobacterineae</taxon>
        <taxon>Myxococcaceae</taxon>
        <taxon>Corallococcus</taxon>
    </lineage>
</organism>
<sequence>MSWSIQIPAVNTLKLALGNAAHEQALGHAELNGNKAIPIQGGQVSLTGTLKVPVELFNDRDDQDAYGIIGVPPKELDGSSVEPLFSPDGVACWLKYAAELSAEANGQGNFPFVELSGGGSLQVKVADYRHHAATKTLESALGSDAKSLRLPFVLEEVQALQPGDALSFQTRVELKAGVKVSWSAISTSLVAALAKRLAGQLVFELKAEVGASIGGTVSLQDEFRIVFSRPKDGGPFRVSVRKATSDAAAVHVSAGVSLGYSSPLLASILGAVDAKVQDALKVVEGLEHGSLTPALLQVAAALLKQLGFLKPVEPTLASVKAAYEELKDFVESVVSGALKAGFEYEYARSTEDATLLELEVPVQELAGAHGAFVSGDLASIQHRVQDAWLRRYFHMKSVESQRVWGLGLGWRDFNFATQEDRRKLKSVVQHASRDHRQGPRRYAFLGARSYSSSGVLYGKTSRWGLDFNAQMPRFSLTPSADEFDYSLFAQSQVEDGLTKDLIQSAVDAATVWGAVRPEDAPALVERLFRAAPAGTKTTTRLELRVDSASFRRLLTRLGSEPVFERNAFARGLARAMPRASQPVRTSFQRREELYTPLWDAYLKDGAKDWTLDKARATVAYHLKTQAGADGHVASHWEQSGATGTFSDVLVQASRYGGDIGSRPYGKVYAFWKDVLDKLSALNKAIHLETVIAENDATSVVQQVFTALDDLLCDDFRVAAFVAWLDQLSLRWKLGSGVQRTLQVRVGDQEFVIAHG</sequence>
<reference evidence="2" key="1">
    <citation type="submission" date="2018-09" db="EMBL/GenBank/DDBJ databases">
        <authorList>
            <person name="Livingstone P.G."/>
            <person name="Whitworth D.E."/>
        </authorList>
    </citation>
    <scope>NUCLEOTIDE SEQUENCE [LARGE SCALE GENOMIC DNA]</scope>
    <source>
        <strain evidence="2">CA043D</strain>
    </source>
</reference>
<keyword evidence="2" id="KW-1185">Reference proteome</keyword>
<protein>
    <submittedName>
        <fullName evidence="1">Uncharacterized protein</fullName>
    </submittedName>
</protein>
<gene>
    <name evidence="1" type="ORF">D7X32_08485</name>
</gene>
<dbReference type="Proteomes" id="UP000268313">
    <property type="component" value="Unassembled WGS sequence"/>
</dbReference>
<evidence type="ECO:0000313" key="2">
    <source>
        <dbReference type="Proteomes" id="UP000268313"/>
    </source>
</evidence>
<name>A0A3A8KCL0_9BACT</name>
<dbReference type="RefSeq" id="WP_120601996.1">
    <property type="nucleotide sequence ID" value="NZ_RAWE01000020.1"/>
</dbReference>
<dbReference type="OrthoDB" id="5478901at2"/>
<dbReference type="AlphaFoldDB" id="A0A3A8KCL0"/>
<evidence type="ECO:0000313" key="1">
    <source>
        <dbReference type="EMBL" id="RKH05276.1"/>
    </source>
</evidence>